<sequence length="247" mass="27370">MSTFEEARLHNRKQRRSSAIAVTKETTHLLECIQFTVQVNEDIAQLHDLLTQLGSLKDSLQVRKEIERTVRHCLEAAKSAKDRFLYIMINCRENVKLQNQAGQHMGIFGFCLTYMQGELKKCLQLISTFPMKEANLSQKSIEEDMTELDEILIGVEKHIHYIRPSAEADTTPELFRSKSDRATPSARSVERAATVSSTSGTTSSVTTSQLHASTANGNSGTVVVVAPPPGANNPFCSGLLCMPKKFA</sequence>
<dbReference type="EMBL" id="MTYJ01000241">
    <property type="protein sequence ID" value="OWA51844.1"/>
    <property type="molecule type" value="Genomic_DNA"/>
</dbReference>
<evidence type="ECO:0000256" key="3">
    <source>
        <dbReference type="SAM" id="MobiDB-lite"/>
    </source>
</evidence>
<keyword evidence="2" id="KW-0734">Signal transduction inhibitor</keyword>
<comment type="caution">
    <text evidence="4">The sequence shown here is derived from an EMBL/GenBank/DDBJ whole genome shotgun (WGS) entry which is preliminary data.</text>
</comment>
<gene>
    <name evidence="4" type="ORF">BV898_16306</name>
</gene>
<feature type="compositionally biased region" description="Low complexity" evidence="3">
    <location>
        <begin position="194"/>
        <end position="208"/>
    </location>
</feature>
<organism evidence="4 5">
    <name type="scientific">Hypsibius exemplaris</name>
    <name type="common">Freshwater tardigrade</name>
    <dbReference type="NCBI Taxonomy" id="2072580"/>
    <lineage>
        <taxon>Eukaryota</taxon>
        <taxon>Metazoa</taxon>
        <taxon>Ecdysozoa</taxon>
        <taxon>Tardigrada</taxon>
        <taxon>Eutardigrada</taxon>
        <taxon>Parachela</taxon>
        <taxon>Hypsibioidea</taxon>
        <taxon>Hypsibiidae</taxon>
        <taxon>Hypsibius</taxon>
    </lineage>
</organism>
<dbReference type="AlphaFoldDB" id="A0A9X6RL53"/>
<feature type="region of interest" description="Disordered" evidence="3">
    <location>
        <begin position="170"/>
        <end position="213"/>
    </location>
</feature>
<name>A0A9X6RL53_HYPEX</name>
<comment type="similarity">
    <text evidence="1">Belongs to the RGS7BP/RGS9BP family.</text>
</comment>
<evidence type="ECO:0000313" key="4">
    <source>
        <dbReference type="EMBL" id="OWA51844.1"/>
    </source>
</evidence>
<evidence type="ECO:0000313" key="5">
    <source>
        <dbReference type="Proteomes" id="UP000192578"/>
    </source>
</evidence>
<dbReference type="Proteomes" id="UP000192578">
    <property type="component" value="Unassembled WGS sequence"/>
</dbReference>
<evidence type="ECO:0000256" key="1">
    <source>
        <dbReference type="ARBA" id="ARBA00007457"/>
    </source>
</evidence>
<reference evidence="5" key="1">
    <citation type="submission" date="2017-01" db="EMBL/GenBank/DDBJ databases">
        <title>Comparative genomics of anhydrobiosis in the tardigrade Hypsibius dujardini.</title>
        <authorList>
            <person name="Yoshida Y."/>
            <person name="Koutsovoulos G."/>
            <person name="Laetsch D."/>
            <person name="Stevens L."/>
            <person name="Kumar S."/>
            <person name="Horikawa D."/>
            <person name="Ishino K."/>
            <person name="Komine S."/>
            <person name="Tomita M."/>
            <person name="Blaxter M."/>
            <person name="Arakawa K."/>
        </authorList>
    </citation>
    <scope>NUCLEOTIDE SEQUENCE [LARGE SCALE GENOMIC DNA]</scope>
    <source>
        <strain evidence="5">Z151</strain>
    </source>
</reference>
<evidence type="ECO:0000256" key="2">
    <source>
        <dbReference type="ARBA" id="ARBA00022700"/>
    </source>
</evidence>
<accession>A0A9X6RL53</accession>
<proteinExistence type="inferred from homology"/>
<dbReference type="InterPro" id="IPR026512">
    <property type="entry name" value="RGS7BP/RGS9BP"/>
</dbReference>
<keyword evidence="5" id="KW-1185">Reference proteome</keyword>
<dbReference type="PANTHER" id="PTHR21029">
    <property type="entry name" value="R-SEVEN BINDING PROTEIN (R7BP) HOMOLOG"/>
    <property type="match status" value="1"/>
</dbReference>
<dbReference type="GO" id="GO:0009968">
    <property type="term" value="P:negative regulation of signal transduction"/>
    <property type="evidence" value="ECO:0007669"/>
    <property type="project" value="UniProtKB-KW"/>
</dbReference>
<dbReference type="OrthoDB" id="1647008at2759"/>
<protein>
    <submittedName>
        <fullName evidence="4">Uncharacterized protein</fullName>
    </submittedName>
</protein>